<reference evidence="1 2" key="1">
    <citation type="submission" date="2013-11" db="EMBL/GenBank/DDBJ databases">
        <title>Complete genome sequence of Rhizobium gallicum bv. gallicum R602.</title>
        <authorList>
            <person name="Bustos P."/>
            <person name="Santamaria R.I."/>
            <person name="Lozano L."/>
            <person name="Acosta J.L."/>
            <person name="Ormeno-Orrillo E."/>
            <person name="Rogel M.A."/>
            <person name="Romero D."/>
            <person name="Cevallos M.A."/>
            <person name="Martinez-Romero E."/>
            <person name="Gonzalez V."/>
        </authorList>
    </citation>
    <scope>NUCLEOTIDE SEQUENCE [LARGE SCALE GENOMIC DNA]</scope>
    <source>
        <strain evidence="1 2">R602</strain>
        <plasmid evidence="1 2">pRgalR602c</plasmid>
    </source>
</reference>
<sequence length="55" mass="6047">MLSSSSNSGGLRRHINHDDRVRGLATIVREKIGKPFSAIRIGVRLMRGVSCWASP</sequence>
<dbReference type="EMBL" id="CP006880">
    <property type="protein sequence ID" value="AJD44363.1"/>
    <property type="molecule type" value="Genomic_DNA"/>
</dbReference>
<keyword evidence="1" id="KW-0614">Plasmid</keyword>
<name>A0A0B4XCR1_9HYPH</name>
<dbReference type="Proteomes" id="UP000031368">
    <property type="component" value="Plasmid pRgalR602c"/>
</dbReference>
<dbReference type="KEGG" id="rga:RGR602_PC00320"/>
<accession>A0A0B4XCR1</accession>
<dbReference type="AlphaFoldDB" id="A0A0B4XCR1"/>
<gene>
    <name evidence="1" type="ORF">RGR602_PC00320</name>
</gene>
<dbReference type="HOGENOM" id="CLU_3029239_0_0_5"/>
<organism evidence="1 2">
    <name type="scientific">Rhizobium gallicum bv. gallicum R602sp</name>
    <dbReference type="NCBI Taxonomy" id="1041138"/>
    <lineage>
        <taxon>Bacteria</taxon>
        <taxon>Pseudomonadati</taxon>
        <taxon>Pseudomonadota</taxon>
        <taxon>Alphaproteobacteria</taxon>
        <taxon>Hyphomicrobiales</taxon>
        <taxon>Rhizobiaceae</taxon>
        <taxon>Rhizobium/Agrobacterium group</taxon>
        <taxon>Rhizobium</taxon>
    </lineage>
</organism>
<evidence type="ECO:0000313" key="2">
    <source>
        <dbReference type="Proteomes" id="UP000031368"/>
    </source>
</evidence>
<proteinExistence type="predicted"/>
<keyword evidence="2" id="KW-1185">Reference proteome</keyword>
<geneLocation type="plasmid" evidence="1 2">
    <name>pRgalR602c</name>
</geneLocation>
<evidence type="ECO:0000313" key="1">
    <source>
        <dbReference type="EMBL" id="AJD44363.1"/>
    </source>
</evidence>
<protein>
    <submittedName>
        <fullName evidence="1">Uncharacterized protein</fullName>
    </submittedName>
</protein>